<sequence length="393" mass="42889">MGSYALFLIALFLCKFLAVAILDPLDFLALQSIRKSLHDLPGSNFFASWDFTSDPCNFAGVYCDSDKVIALNLGDPRAGSPGLTGRIDPAIGKLSALAELSIVPGRIYGSLPQSVSQLKDLRFLAISRNFISGDIPATLGQLRSLKTLDLSYNLLTGEIPRSIGTLPELTNVILCHNHLSGSVPPFLSQVLTRVDLKHNALTGSLASDSLPPSLQSLSLAWNQLTGPVDRLLSRLDQLNYLDLSLNQFTGPIPSQLFSFPITNLQLERNLFTGSVQPADQVTISTIDLSHNRLWGQISPMLSTVQNLYLNNNRFNGQVPASFVDRLLSGSIQILYLQHNYLTGIEIKPTAEIPVSSSLCLQYNCMVPPVQTPCPLKAGNEKTRPTAQCNEWKG</sequence>
<feature type="signal peptide" evidence="6">
    <location>
        <begin position="1"/>
        <end position="20"/>
    </location>
</feature>
<dbReference type="InterPro" id="IPR013210">
    <property type="entry name" value="LRR_N_plant-typ"/>
</dbReference>
<organism evidence="8 9">
    <name type="scientific">Gossypium mustelinum</name>
    <name type="common">Cotton</name>
    <name type="synonym">Gossypium caicoense</name>
    <dbReference type="NCBI Taxonomy" id="34275"/>
    <lineage>
        <taxon>Eukaryota</taxon>
        <taxon>Viridiplantae</taxon>
        <taxon>Streptophyta</taxon>
        <taxon>Embryophyta</taxon>
        <taxon>Tracheophyta</taxon>
        <taxon>Spermatophyta</taxon>
        <taxon>Magnoliopsida</taxon>
        <taxon>eudicotyledons</taxon>
        <taxon>Gunneridae</taxon>
        <taxon>Pentapetalae</taxon>
        <taxon>rosids</taxon>
        <taxon>malvids</taxon>
        <taxon>Malvales</taxon>
        <taxon>Malvaceae</taxon>
        <taxon>Malvoideae</taxon>
        <taxon>Gossypium</taxon>
    </lineage>
</organism>
<dbReference type="Gene3D" id="3.80.10.10">
    <property type="entry name" value="Ribonuclease Inhibitor"/>
    <property type="match status" value="3"/>
</dbReference>
<reference evidence="8 9" key="1">
    <citation type="submission" date="2019-07" db="EMBL/GenBank/DDBJ databases">
        <title>WGS assembly of Gossypium mustelinum.</title>
        <authorList>
            <person name="Chen Z.J."/>
            <person name="Sreedasyam A."/>
            <person name="Ando A."/>
            <person name="Song Q."/>
            <person name="De L."/>
            <person name="Hulse-Kemp A."/>
            <person name="Ding M."/>
            <person name="Ye W."/>
            <person name="Kirkbride R."/>
            <person name="Jenkins J."/>
            <person name="Plott C."/>
            <person name="Lovell J."/>
            <person name="Lin Y.-M."/>
            <person name="Vaughn R."/>
            <person name="Liu B."/>
            <person name="Li W."/>
            <person name="Simpson S."/>
            <person name="Scheffler B."/>
            <person name="Saski C."/>
            <person name="Grover C."/>
            <person name="Hu G."/>
            <person name="Conover J."/>
            <person name="Carlson J."/>
            <person name="Shu S."/>
            <person name="Boston L."/>
            <person name="Williams M."/>
            <person name="Peterson D."/>
            <person name="Mcgee K."/>
            <person name="Jones D."/>
            <person name="Wendel J."/>
            <person name="Stelly D."/>
            <person name="Grimwood J."/>
            <person name="Schmutz J."/>
        </authorList>
    </citation>
    <scope>NUCLEOTIDE SEQUENCE [LARGE SCALE GENOMIC DNA]</scope>
    <source>
        <strain evidence="8">1408120.09</strain>
    </source>
</reference>
<dbReference type="SUPFAM" id="SSF52058">
    <property type="entry name" value="L domain-like"/>
    <property type="match status" value="1"/>
</dbReference>
<evidence type="ECO:0000256" key="3">
    <source>
        <dbReference type="ARBA" id="ARBA00022729"/>
    </source>
</evidence>
<feature type="chain" id="PRO_5023122230" description="Leucine-rich repeat-containing N-terminal plant-type domain-containing protein" evidence="6">
    <location>
        <begin position="21"/>
        <end position="393"/>
    </location>
</feature>
<evidence type="ECO:0000256" key="4">
    <source>
        <dbReference type="ARBA" id="ARBA00022737"/>
    </source>
</evidence>
<evidence type="ECO:0000256" key="1">
    <source>
        <dbReference type="ARBA" id="ARBA00004370"/>
    </source>
</evidence>
<evidence type="ECO:0000256" key="6">
    <source>
        <dbReference type="SAM" id="SignalP"/>
    </source>
</evidence>
<protein>
    <recommendedName>
        <fullName evidence="7">Leucine-rich repeat-containing N-terminal plant-type domain-containing protein</fullName>
    </recommendedName>
</protein>
<evidence type="ECO:0000313" key="8">
    <source>
        <dbReference type="EMBL" id="TYI68383.1"/>
    </source>
</evidence>
<dbReference type="Pfam" id="PF00560">
    <property type="entry name" value="LRR_1"/>
    <property type="match status" value="2"/>
</dbReference>
<feature type="domain" description="Leucine-rich repeat-containing N-terminal plant-type" evidence="7">
    <location>
        <begin position="26"/>
        <end position="64"/>
    </location>
</feature>
<evidence type="ECO:0000256" key="5">
    <source>
        <dbReference type="ARBA" id="ARBA00023136"/>
    </source>
</evidence>
<keyword evidence="3 6" id="KW-0732">Signal</keyword>
<accession>A0A5D2TVT8</accession>
<dbReference type="EMBL" id="CM017656">
    <property type="protein sequence ID" value="TYI68383.1"/>
    <property type="molecule type" value="Genomic_DNA"/>
</dbReference>
<keyword evidence="5" id="KW-0472">Membrane</keyword>
<dbReference type="PANTHER" id="PTHR48009:SF4">
    <property type="entry name" value="LEUCINE-RICH REPEAT (LRR) FAMILY PROTEIN"/>
    <property type="match status" value="1"/>
</dbReference>
<dbReference type="InterPro" id="IPR053213">
    <property type="entry name" value="RLP29"/>
</dbReference>
<dbReference type="FunFam" id="3.80.10.10:FF:000400">
    <property type="entry name" value="Nuclear pore complex protein NUP107"/>
    <property type="match status" value="1"/>
</dbReference>
<evidence type="ECO:0000259" key="7">
    <source>
        <dbReference type="Pfam" id="PF08263"/>
    </source>
</evidence>
<gene>
    <name evidence="8" type="ORF">E1A91_D08G085800v1</name>
</gene>
<keyword evidence="4" id="KW-0677">Repeat</keyword>
<proteinExistence type="predicted"/>
<evidence type="ECO:0000313" key="9">
    <source>
        <dbReference type="Proteomes" id="UP000323597"/>
    </source>
</evidence>
<keyword evidence="9" id="KW-1185">Reference proteome</keyword>
<dbReference type="InterPro" id="IPR032675">
    <property type="entry name" value="LRR_dom_sf"/>
</dbReference>
<dbReference type="PANTHER" id="PTHR48009">
    <property type="entry name" value="LEUCINE-RICH REPEAT (LRR) FAMILY PROTEIN"/>
    <property type="match status" value="1"/>
</dbReference>
<dbReference type="GO" id="GO:0016020">
    <property type="term" value="C:membrane"/>
    <property type="evidence" value="ECO:0007669"/>
    <property type="project" value="UniProtKB-SubCell"/>
</dbReference>
<dbReference type="InterPro" id="IPR001611">
    <property type="entry name" value="Leu-rich_rpt"/>
</dbReference>
<name>A0A5D2TVT8_GOSMU</name>
<evidence type="ECO:0000256" key="2">
    <source>
        <dbReference type="ARBA" id="ARBA00022614"/>
    </source>
</evidence>
<keyword evidence="2" id="KW-0433">Leucine-rich repeat</keyword>
<comment type="subcellular location">
    <subcellularLocation>
        <location evidence="1">Membrane</location>
    </subcellularLocation>
</comment>
<dbReference type="Pfam" id="PF08263">
    <property type="entry name" value="LRRNT_2"/>
    <property type="match status" value="1"/>
</dbReference>
<dbReference type="Pfam" id="PF13855">
    <property type="entry name" value="LRR_8"/>
    <property type="match status" value="1"/>
</dbReference>
<dbReference type="Proteomes" id="UP000323597">
    <property type="component" value="Chromosome D08"/>
</dbReference>
<dbReference type="AlphaFoldDB" id="A0A5D2TVT8"/>